<dbReference type="Pfam" id="PF10025">
    <property type="entry name" value="DUF2267"/>
    <property type="match status" value="1"/>
</dbReference>
<gene>
    <name evidence="1" type="ORF">CY0110_15205</name>
</gene>
<proteinExistence type="predicted"/>
<evidence type="ECO:0000313" key="2">
    <source>
        <dbReference type="Proteomes" id="UP000003781"/>
    </source>
</evidence>
<dbReference type="RefSeq" id="WP_008278411.1">
    <property type="nucleotide sequence ID" value="NZ_AAXW01000080.1"/>
</dbReference>
<protein>
    <recommendedName>
        <fullName evidence="3">DUF2267 domain-containing protein</fullName>
    </recommendedName>
</protein>
<comment type="caution">
    <text evidence="1">The sequence shown here is derived from an EMBL/GenBank/DDBJ whole genome shotgun (WGS) entry which is preliminary data.</text>
</comment>
<dbReference type="Gene3D" id="1.10.490.110">
    <property type="entry name" value="Uncharacterized conserved protein DUF2267"/>
    <property type="match status" value="1"/>
</dbReference>
<accession>A3IYE8</accession>
<name>A3IYE8_9CHRO</name>
<dbReference type="OrthoDB" id="483793at2"/>
<sequence>MPIKIREDIAYILLDKINQANQKGSETVDFNNTDFTGRNLTVSDFLGQLDYFNQKGYIDAEFTGNAYAKQEDVPSLVEADDIDFRIANTLGAPDGPLPHLIRFKKASLTEKGHKALQRLQDNYPKALEKGPNVPIATKDLPFLEKVQLKAELPDIFDARDLTIIVYRTLRDLMTTESSEKVKSEFKEENKEELHELWKDNNPLVSWLSKIRPPLNFDGQTFLRRIEQEGGVPRGTDGVKVIKAVFSATKEELSDAMKQEIEAVLPDNIKNIWQAA</sequence>
<dbReference type="EMBL" id="AAXW01000080">
    <property type="protein sequence ID" value="EAZ88481.1"/>
    <property type="molecule type" value="Genomic_DNA"/>
</dbReference>
<dbReference type="AlphaFoldDB" id="A3IYE8"/>
<evidence type="ECO:0000313" key="1">
    <source>
        <dbReference type="EMBL" id="EAZ88481.1"/>
    </source>
</evidence>
<keyword evidence="2" id="KW-1185">Reference proteome</keyword>
<dbReference type="InterPro" id="IPR018727">
    <property type="entry name" value="DUF2267"/>
</dbReference>
<dbReference type="Proteomes" id="UP000003781">
    <property type="component" value="Unassembled WGS sequence"/>
</dbReference>
<organism evidence="1 2">
    <name type="scientific">Crocosphaera chwakensis CCY0110</name>
    <dbReference type="NCBI Taxonomy" id="391612"/>
    <lineage>
        <taxon>Bacteria</taxon>
        <taxon>Bacillati</taxon>
        <taxon>Cyanobacteriota</taxon>
        <taxon>Cyanophyceae</taxon>
        <taxon>Oscillatoriophycideae</taxon>
        <taxon>Chroococcales</taxon>
        <taxon>Aphanothecaceae</taxon>
        <taxon>Crocosphaera</taxon>
        <taxon>Crocosphaera chwakensis</taxon>
    </lineage>
</organism>
<dbReference type="eggNOG" id="COG5502">
    <property type="taxonomic scope" value="Bacteria"/>
</dbReference>
<evidence type="ECO:0008006" key="3">
    <source>
        <dbReference type="Google" id="ProtNLM"/>
    </source>
</evidence>
<reference evidence="1 2" key="1">
    <citation type="submission" date="2007-03" db="EMBL/GenBank/DDBJ databases">
        <authorList>
            <person name="Stal L."/>
            <person name="Ferriera S."/>
            <person name="Johnson J."/>
            <person name="Kravitz S."/>
            <person name="Beeson K."/>
            <person name="Sutton G."/>
            <person name="Rogers Y.-H."/>
            <person name="Friedman R."/>
            <person name="Frazier M."/>
            <person name="Venter J.C."/>
        </authorList>
    </citation>
    <scope>NUCLEOTIDE SEQUENCE [LARGE SCALE GENOMIC DNA]</scope>
    <source>
        <strain evidence="1 2">CCY0110</strain>
    </source>
</reference>
<dbReference type="InterPro" id="IPR038282">
    <property type="entry name" value="DUF2267_sf"/>
</dbReference>